<dbReference type="OrthoDB" id="3217377at2"/>
<proteinExistence type="predicted"/>
<dbReference type="GO" id="GO:0004497">
    <property type="term" value="F:monooxygenase activity"/>
    <property type="evidence" value="ECO:0007669"/>
    <property type="project" value="UniProtKB-KW"/>
</dbReference>
<feature type="domain" description="FAD-binding" evidence="5">
    <location>
        <begin position="3"/>
        <end position="328"/>
    </location>
</feature>
<keyword evidence="1" id="KW-0285">Flavoprotein</keyword>
<dbReference type="GO" id="GO:0071949">
    <property type="term" value="F:FAD binding"/>
    <property type="evidence" value="ECO:0007669"/>
    <property type="project" value="InterPro"/>
</dbReference>
<dbReference type="EMBL" id="FZPH01000007">
    <property type="protein sequence ID" value="SNT49814.1"/>
    <property type="molecule type" value="Genomic_DNA"/>
</dbReference>
<accession>A0A239N5S3</accession>
<protein>
    <submittedName>
        <fullName evidence="6">2-polyprenyl-6-methoxyphenol hydroxylase</fullName>
    </submittedName>
</protein>
<gene>
    <name evidence="6" type="ORF">SAMN05421812_107252</name>
</gene>
<dbReference type="PANTHER" id="PTHR46972:SF1">
    <property type="entry name" value="FAD DEPENDENT OXIDOREDUCTASE DOMAIN-CONTAINING PROTEIN"/>
    <property type="match status" value="1"/>
</dbReference>
<evidence type="ECO:0000256" key="3">
    <source>
        <dbReference type="ARBA" id="ARBA00023002"/>
    </source>
</evidence>
<evidence type="ECO:0000313" key="7">
    <source>
        <dbReference type="Proteomes" id="UP000198362"/>
    </source>
</evidence>
<evidence type="ECO:0000313" key="6">
    <source>
        <dbReference type="EMBL" id="SNT49814.1"/>
    </source>
</evidence>
<dbReference type="Proteomes" id="UP000198362">
    <property type="component" value="Unassembled WGS sequence"/>
</dbReference>
<dbReference type="InterPro" id="IPR036188">
    <property type="entry name" value="FAD/NAD-bd_sf"/>
</dbReference>
<dbReference type="Pfam" id="PF01494">
    <property type="entry name" value="FAD_binding_3"/>
    <property type="match status" value="1"/>
</dbReference>
<evidence type="ECO:0000259" key="5">
    <source>
        <dbReference type="Pfam" id="PF01494"/>
    </source>
</evidence>
<name>A0A239N5S3_9ACTN</name>
<keyword evidence="7" id="KW-1185">Reference proteome</keyword>
<keyword evidence="4" id="KW-0503">Monooxygenase</keyword>
<dbReference type="PRINTS" id="PR00420">
    <property type="entry name" value="RNGMNOXGNASE"/>
</dbReference>
<evidence type="ECO:0000256" key="1">
    <source>
        <dbReference type="ARBA" id="ARBA00022630"/>
    </source>
</evidence>
<dbReference type="SUPFAM" id="SSF51905">
    <property type="entry name" value="FAD/NAD(P)-binding domain"/>
    <property type="match status" value="1"/>
</dbReference>
<keyword evidence="3" id="KW-0560">Oxidoreductase</keyword>
<evidence type="ECO:0000256" key="2">
    <source>
        <dbReference type="ARBA" id="ARBA00022827"/>
    </source>
</evidence>
<organism evidence="6 7">
    <name type="scientific">Asanoa hainanensis</name>
    <dbReference type="NCBI Taxonomy" id="560556"/>
    <lineage>
        <taxon>Bacteria</taxon>
        <taxon>Bacillati</taxon>
        <taxon>Actinomycetota</taxon>
        <taxon>Actinomycetes</taxon>
        <taxon>Micromonosporales</taxon>
        <taxon>Micromonosporaceae</taxon>
        <taxon>Asanoa</taxon>
    </lineage>
</organism>
<dbReference type="Gene3D" id="3.50.50.60">
    <property type="entry name" value="FAD/NAD(P)-binding domain"/>
    <property type="match status" value="1"/>
</dbReference>
<dbReference type="PANTHER" id="PTHR46972">
    <property type="entry name" value="MONOOXYGENASE ASQM-RELATED"/>
    <property type="match status" value="1"/>
</dbReference>
<dbReference type="AlphaFoldDB" id="A0A239N5S3"/>
<keyword evidence="2" id="KW-0274">FAD</keyword>
<evidence type="ECO:0000256" key="4">
    <source>
        <dbReference type="ARBA" id="ARBA00023033"/>
    </source>
</evidence>
<dbReference type="InterPro" id="IPR002938">
    <property type="entry name" value="FAD-bd"/>
</dbReference>
<sequence>MRIAIAGGGLGGLTLARVLHRHGIEATVYERETDRTARSQGGMLDLHPESGQRALAEAGLTDRFRSQARPEGEEHRILDPAGRTLVHHEPRPGSFDGRPEIDRTVLRDLLLDALPHDTVTWQRRLTGATPRPDGGWALTFDSGHRAECDILVGADGARSVVRRLLTDTEPSYRSTHADLEISDVRPELAELVGAGNLWCVGVNQVLSAQRLGDGRVRVGISLKGRHRQFDDKRALLDLFDGWSPRVTALIEAGDGPVTTRTVEAMPTGTRWPGRSGVTLIGDAAHLMPPVGEGANQAMLDGAELAAALAANPTDPDAAIRSYEEAMFARIQPIAEMSARVHAMMLSATAAEDLVRFFTPRSAEPALTD</sequence>
<reference evidence="6 7" key="1">
    <citation type="submission" date="2017-06" db="EMBL/GenBank/DDBJ databases">
        <authorList>
            <person name="Kim H.J."/>
            <person name="Triplett B.A."/>
        </authorList>
    </citation>
    <scope>NUCLEOTIDE SEQUENCE [LARGE SCALE GENOMIC DNA]</scope>
    <source>
        <strain evidence="6 7">CGMCC 4.5593</strain>
    </source>
</reference>